<dbReference type="EMBL" id="JAQOSK010000009">
    <property type="protein sequence ID" value="MDC2957285.1"/>
    <property type="molecule type" value="Genomic_DNA"/>
</dbReference>
<dbReference type="Gene3D" id="3.30.450.40">
    <property type="match status" value="1"/>
</dbReference>
<dbReference type="RefSeq" id="WP_272176476.1">
    <property type="nucleotide sequence ID" value="NZ_JAQOSK010000009.1"/>
</dbReference>
<reference evidence="5 6" key="1">
    <citation type="journal article" date="2015" name="Int. J. Syst. Evol. Microbiol.">
        <title>Streptomyces gilvifuscus sp. nov., an actinomycete that produces antibacterial compounds isolated from soil.</title>
        <authorList>
            <person name="Nguyen T.M."/>
            <person name="Kim J."/>
        </authorList>
    </citation>
    <scope>NUCLEOTIDE SEQUENCE [LARGE SCALE GENOMIC DNA]</scope>
    <source>
        <strain evidence="5 6">T113</strain>
    </source>
</reference>
<evidence type="ECO:0000313" key="5">
    <source>
        <dbReference type="EMBL" id="MDC2957285.1"/>
    </source>
</evidence>
<name>A0ABT5FXL6_9ACTN</name>
<feature type="compositionally biased region" description="Basic and acidic residues" evidence="3">
    <location>
        <begin position="1"/>
        <end position="10"/>
    </location>
</feature>
<dbReference type="InterPro" id="IPR003018">
    <property type="entry name" value="GAF"/>
</dbReference>
<feature type="region of interest" description="Disordered" evidence="3">
    <location>
        <begin position="1"/>
        <end position="20"/>
    </location>
</feature>
<accession>A0ABT5FXL6</accession>
<evidence type="ECO:0000256" key="1">
    <source>
        <dbReference type="ARBA" id="ARBA00023015"/>
    </source>
</evidence>
<protein>
    <submittedName>
        <fullName evidence="5">GAF domain-containing protein</fullName>
    </submittedName>
</protein>
<dbReference type="Pfam" id="PF01590">
    <property type="entry name" value="GAF"/>
    <property type="match status" value="1"/>
</dbReference>
<dbReference type="InterPro" id="IPR029016">
    <property type="entry name" value="GAF-like_dom_sf"/>
</dbReference>
<evidence type="ECO:0000256" key="2">
    <source>
        <dbReference type="ARBA" id="ARBA00023163"/>
    </source>
</evidence>
<dbReference type="Gene3D" id="1.10.10.10">
    <property type="entry name" value="Winged helix-like DNA-binding domain superfamily/Winged helix DNA-binding domain"/>
    <property type="match status" value="1"/>
</dbReference>
<evidence type="ECO:0000313" key="6">
    <source>
        <dbReference type="Proteomes" id="UP001221328"/>
    </source>
</evidence>
<keyword evidence="1" id="KW-0805">Transcription regulation</keyword>
<evidence type="ECO:0000256" key="3">
    <source>
        <dbReference type="SAM" id="MobiDB-lite"/>
    </source>
</evidence>
<gene>
    <name evidence="5" type="ORF">PO587_22730</name>
</gene>
<dbReference type="Pfam" id="PF03861">
    <property type="entry name" value="ANTAR"/>
    <property type="match status" value="1"/>
</dbReference>
<evidence type="ECO:0000259" key="4">
    <source>
        <dbReference type="SMART" id="SM01012"/>
    </source>
</evidence>
<dbReference type="InterPro" id="IPR036388">
    <property type="entry name" value="WH-like_DNA-bd_sf"/>
</dbReference>
<dbReference type="SMART" id="SM01012">
    <property type="entry name" value="ANTAR"/>
    <property type="match status" value="1"/>
</dbReference>
<feature type="domain" description="ANTAR" evidence="4">
    <location>
        <begin position="187"/>
        <end position="242"/>
    </location>
</feature>
<organism evidence="5 6">
    <name type="scientific">Streptomyces gilvifuscus</name>
    <dbReference type="NCBI Taxonomy" id="1550617"/>
    <lineage>
        <taxon>Bacteria</taxon>
        <taxon>Bacillati</taxon>
        <taxon>Actinomycetota</taxon>
        <taxon>Actinomycetes</taxon>
        <taxon>Kitasatosporales</taxon>
        <taxon>Streptomycetaceae</taxon>
        <taxon>Streptomyces</taxon>
    </lineage>
</organism>
<dbReference type="SUPFAM" id="SSF55781">
    <property type="entry name" value="GAF domain-like"/>
    <property type="match status" value="1"/>
</dbReference>
<dbReference type="InterPro" id="IPR005561">
    <property type="entry name" value="ANTAR"/>
</dbReference>
<keyword evidence="2" id="KW-0804">Transcription</keyword>
<sequence length="252" mass="26438">MRSGDDRDGFFGDASGSGDDHARAEAAIAGLSGARPEEIPGRMCAALVELLPVSGASVSLRSDGVPVRISASDEAASYLAELQATVGEGPGTLAGRLGATVLACDLTAGRDPQRWPVFAHQATAAGVAAVYSLPLGIDALCVGTLDLYRGTPGELTERQLRTARRAAWLLTEALVTLPWAECGERGDEPWLCELVADHDEINQAVGMIMAQFGADAADALARLRGHAFVLGRTVLDVARDVVARRMRFDGDL</sequence>
<keyword evidence="6" id="KW-1185">Reference proteome</keyword>
<comment type="caution">
    <text evidence="5">The sequence shown here is derived from an EMBL/GenBank/DDBJ whole genome shotgun (WGS) entry which is preliminary data.</text>
</comment>
<dbReference type="Proteomes" id="UP001221328">
    <property type="component" value="Unassembled WGS sequence"/>
</dbReference>
<proteinExistence type="predicted"/>